<feature type="non-terminal residue" evidence="2">
    <location>
        <position position="1"/>
    </location>
</feature>
<gene>
    <name evidence="2" type="ORF">KC729_20825</name>
</gene>
<dbReference type="SUPFAM" id="SSF103473">
    <property type="entry name" value="MFS general substrate transporter"/>
    <property type="match status" value="1"/>
</dbReference>
<proteinExistence type="predicted"/>
<evidence type="ECO:0000313" key="3">
    <source>
        <dbReference type="Proteomes" id="UP000697710"/>
    </source>
</evidence>
<keyword evidence="1" id="KW-0812">Transmembrane</keyword>
<sequence length="129" mass="14022">VFHGLWQLGIAQAVSNLGYASAAWFDLPREAIYAASVLESFCSGLGTAAFLSFLMNLCDKEYAAVEYAMLSAIFGFSRSISGAVSGWATEQMGYGAYFAFTFLLAFPAYALLPVVRRWVRTTEPAHPSP</sequence>
<dbReference type="Gene3D" id="1.20.1250.20">
    <property type="entry name" value="MFS general substrate transporter like domains"/>
    <property type="match status" value="1"/>
</dbReference>
<protein>
    <submittedName>
        <fullName evidence="2">MFS transporter</fullName>
    </submittedName>
</protein>
<dbReference type="Proteomes" id="UP000697710">
    <property type="component" value="Unassembled WGS sequence"/>
</dbReference>
<accession>A0A956M2T0</accession>
<name>A0A956M2T0_UNCEI</name>
<comment type="caution">
    <text evidence="2">The sequence shown here is derived from an EMBL/GenBank/DDBJ whole genome shotgun (WGS) entry which is preliminary data.</text>
</comment>
<evidence type="ECO:0000256" key="1">
    <source>
        <dbReference type="SAM" id="Phobius"/>
    </source>
</evidence>
<organism evidence="2 3">
    <name type="scientific">Eiseniibacteriota bacterium</name>
    <dbReference type="NCBI Taxonomy" id="2212470"/>
    <lineage>
        <taxon>Bacteria</taxon>
        <taxon>Candidatus Eiseniibacteriota</taxon>
    </lineage>
</organism>
<dbReference type="EMBL" id="JAGQHR010001009">
    <property type="protein sequence ID" value="MCA9730141.1"/>
    <property type="molecule type" value="Genomic_DNA"/>
</dbReference>
<reference evidence="2" key="2">
    <citation type="journal article" date="2021" name="Microbiome">
        <title>Successional dynamics and alternative stable states in a saline activated sludge microbial community over 9 years.</title>
        <authorList>
            <person name="Wang Y."/>
            <person name="Ye J."/>
            <person name="Ju F."/>
            <person name="Liu L."/>
            <person name="Boyd J.A."/>
            <person name="Deng Y."/>
            <person name="Parks D.H."/>
            <person name="Jiang X."/>
            <person name="Yin X."/>
            <person name="Woodcroft B.J."/>
            <person name="Tyson G.W."/>
            <person name="Hugenholtz P."/>
            <person name="Polz M.F."/>
            <person name="Zhang T."/>
        </authorList>
    </citation>
    <scope>NUCLEOTIDE SEQUENCE</scope>
    <source>
        <strain evidence="2">HKST-UBA01</strain>
    </source>
</reference>
<keyword evidence="1" id="KW-0472">Membrane</keyword>
<feature type="transmembrane region" description="Helical" evidence="1">
    <location>
        <begin position="31"/>
        <end position="55"/>
    </location>
</feature>
<evidence type="ECO:0000313" key="2">
    <source>
        <dbReference type="EMBL" id="MCA9730141.1"/>
    </source>
</evidence>
<dbReference type="InterPro" id="IPR036259">
    <property type="entry name" value="MFS_trans_sf"/>
</dbReference>
<dbReference type="AlphaFoldDB" id="A0A956M2T0"/>
<feature type="transmembrane region" description="Helical" evidence="1">
    <location>
        <begin position="67"/>
        <end position="88"/>
    </location>
</feature>
<keyword evidence="1" id="KW-1133">Transmembrane helix</keyword>
<feature type="transmembrane region" description="Helical" evidence="1">
    <location>
        <begin position="94"/>
        <end position="112"/>
    </location>
</feature>
<reference evidence="2" key="1">
    <citation type="submission" date="2020-04" db="EMBL/GenBank/DDBJ databases">
        <authorList>
            <person name="Zhang T."/>
        </authorList>
    </citation>
    <scope>NUCLEOTIDE SEQUENCE</scope>
    <source>
        <strain evidence="2">HKST-UBA01</strain>
    </source>
</reference>